<dbReference type="SUPFAM" id="SSF103473">
    <property type="entry name" value="MFS general substrate transporter"/>
    <property type="match status" value="1"/>
</dbReference>
<evidence type="ECO:0000256" key="4">
    <source>
        <dbReference type="ARBA" id="ARBA00022989"/>
    </source>
</evidence>
<evidence type="ECO:0000313" key="7">
    <source>
        <dbReference type="EMBL" id="KAI9634765.1"/>
    </source>
</evidence>
<keyword evidence="5 6" id="KW-0472">Membrane</keyword>
<evidence type="ECO:0000256" key="2">
    <source>
        <dbReference type="ARBA" id="ARBA00022448"/>
    </source>
</evidence>
<reference evidence="7" key="1">
    <citation type="journal article" date="2022" name="G3 (Bethesda)">
        <title>High quality genome of the basidiomycete yeast Dioszegia hungarica PDD-24b-2 isolated from cloud water.</title>
        <authorList>
            <person name="Jarrige D."/>
            <person name="Haridas S."/>
            <person name="Bleykasten-Grosshans C."/>
            <person name="Joly M."/>
            <person name="Nadalig T."/>
            <person name="Sancelme M."/>
            <person name="Vuilleumier S."/>
            <person name="Grigoriev I.V."/>
            <person name="Amato P."/>
            <person name="Bringel F."/>
        </authorList>
    </citation>
    <scope>NUCLEOTIDE SEQUENCE</scope>
    <source>
        <strain evidence="7">PDD-24b-2</strain>
    </source>
</reference>
<dbReference type="PANTHER" id="PTHR42718">
    <property type="entry name" value="MAJOR FACILITATOR SUPERFAMILY MULTIDRUG TRANSPORTER MFSC"/>
    <property type="match status" value="1"/>
</dbReference>
<feature type="transmembrane region" description="Helical" evidence="6">
    <location>
        <begin position="202"/>
        <end position="221"/>
    </location>
</feature>
<dbReference type="EMBL" id="JAKWFO010000006">
    <property type="protein sequence ID" value="KAI9634765.1"/>
    <property type="molecule type" value="Genomic_DNA"/>
</dbReference>
<evidence type="ECO:0000256" key="1">
    <source>
        <dbReference type="ARBA" id="ARBA00004141"/>
    </source>
</evidence>
<comment type="caution">
    <text evidence="7">The sequence shown here is derived from an EMBL/GenBank/DDBJ whole genome shotgun (WGS) entry which is preliminary data.</text>
</comment>
<evidence type="ECO:0000256" key="5">
    <source>
        <dbReference type="ARBA" id="ARBA00023136"/>
    </source>
</evidence>
<gene>
    <name evidence="7" type="ORF">MKK02DRAFT_34299</name>
</gene>
<dbReference type="Pfam" id="PF07690">
    <property type="entry name" value="MFS_1"/>
    <property type="match status" value="1"/>
</dbReference>
<feature type="transmembrane region" description="Helical" evidence="6">
    <location>
        <begin position="98"/>
        <end position="121"/>
    </location>
</feature>
<feature type="transmembrane region" description="Helical" evidence="6">
    <location>
        <begin position="162"/>
        <end position="182"/>
    </location>
</feature>
<feature type="transmembrane region" description="Helical" evidence="6">
    <location>
        <begin position="286"/>
        <end position="306"/>
    </location>
</feature>
<feature type="transmembrane region" description="Helical" evidence="6">
    <location>
        <begin position="313"/>
        <end position="331"/>
    </location>
</feature>
<feature type="transmembrane region" description="Helical" evidence="6">
    <location>
        <begin position="17"/>
        <end position="45"/>
    </location>
</feature>
<evidence type="ECO:0000313" key="8">
    <source>
        <dbReference type="Proteomes" id="UP001164286"/>
    </source>
</evidence>
<dbReference type="Proteomes" id="UP001164286">
    <property type="component" value="Unassembled WGS sequence"/>
</dbReference>
<keyword evidence="2" id="KW-0813">Transport</keyword>
<organism evidence="7 8">
    <name type="scientific">Dioszegia hungarica</name>
    <dbReference type="NCBI Taxonomy" id="4972"/>
    <lineage>
        <taxon>Eukaryota</taxon>
        <taxon>Fungi</taxon>
        <taxon>Dikarya</taxon>
        <taxon>Basidiomycota</taxon>
        <taxon>Agaricomycotina</taxon>
        <taxon>Tremellomycetes</taxon>
        <taxon>Tremellales</taxon>
        <taxon>Bulleribasidiaceae</taxon>
        <taxon>Dioszegia</taxon>
    </lineage>
</organism>
<keyword evidence="4 6" id="KW-1133">Transmembrane helix</keyword>
<dbReference type="InterPro" id="IPR036259">
    <property type="entry name" value="MFS_trans_sf"/>
</dbReference>
<keyword evidence="3 6" id="KW-0812">Transmembrane</keyword>
<dbReference type="Gene3D" id="1.20.1250.20">
    <property type="entry name" value="MFS general substrate transporter like domains"/>
    <property type="match status" value="1"/>
</dbReference>
<dbReference type="AlphaFoldDB" id="A0AA38H5V0"/>
<proteinExistence type="predicted"/>
<accession>A0AA38H5V0</accession>
<name>A0AA38H5V0_9TREE</name>
<comment type="subcellular location">
    <subcellularLocation>
        <location evidence="1">Membrane</location>
        <topology evidence="1">Multi-pass membrane protein</topology>
    </subcellularLocation>
</comment>
<dbReference type="GO" id="GO:0016020">
    <property type="term" value="C:membrane"/>
    <property type="evidence" value="ECO:0007669"/>
    <property type="project" value="UniProtKB-SubCell"/>
</dbReference>
<sequence length="355" mass="38166">MSQSTPQPAHELSNTRLIVLGVGMLITYALGSAGILETSFALPMIQRELGLATGDAQWIASSTVLIWRGLLLGLAGHLVCNLAAVFMPNLASLNVFRALTGVCLSFMYPAAAGIVGVLYPAGRPRTLAFVGITCGGAAGAAGGQLLAGAFLEYLQWTWRACYLSLAVMSLFPLAINYFLVPADQPLETLKTLRLTSPQGWKVAYLPALLVIAATLFVGFVFRQRQLSLTHSPPPLIPATLLTRKNRDIIAIFLAAFATWASTDSIFVGISYLYFDILKLRPFEAGLKLSVTFFSGTVAAVLVALTISHVPPRLLIFVCCAVSSVSSILFAIRDVGWAYWKTDLWAFLVIAYGTDA</sequence>
<keyword evidence="8" id="KW-1185">Reference proteome</keyword>
<dbReference type="GO" id="GO:0022857">
    <property type="term" value="F:transmembrane transporter activity"/>
    <property type="evidence" value="ECO:0007669"/>
    <property type="project" value="InterPro"/>
</dbReference>
<dbReference type="GeneID" id="77728103"/>
<evidence type="ECO:0000256" key="6">
    <source>
        <dbReference type="SAM" id="Phobius"/>
    </source>
</evidence>
<protein>
    <submittedName>
        <fullName evidence="7">Major facilitator superfamily domain-containing protein</fullName>
    </submittedName>
</protein>
<feature type="transmembrane region" description="Helical" evidence="6">
    <location>
        <begin position="65"/>
        <end position="86"/>
    </location>
</feature>
<dbReference type="InterPro" id="IPR011701">
    <property type="entry name" value="MFS"/>
</dbReference>
<feature type="transmembrane region" description="Helical" evidence="6">
    <location>
        <begin position="127"/>
        <end position="150"/>
    </location>
</feature>
<feature type="transmembrane region" description="Helical" evidence="6">
    <location>
        <begin position="248"/>
        <end position="274"/>
    </location>
</feature>
<dbReference type="RefSeq" id="XP_052944542.1">
    <property type="nucleotide sequence ID" value="XM_053088898.1"/>
</dbReference>
<evidence type="ECO:0000256" key="3">
    <source>
        <dbReference type="ARBA" id="ARBA00022692"/>
    </source>
</evidence>
<dbReference type="PANTHER" id="PTHR42718:SF9">
    <property type="entry name" value="MAJOR FACILITATOR SUPERFAMILY MULTIDRUG TRANSPORTER MFSC"/>
    <property type="match status" value="1"/>
</dbReference>